<accession>A0A7I9VA43</accession>
<sequence length="239" mass="25605">MFTSESRVGGLVERDFVLGDVPGILWTPERATGPTPLILLGHPGGLDRMRPRLRGRAATGFACATLELPGSGARPRMPGVDEARADVRATVALGGVVGRDIIERLVTPLVDVAVPEWQAVVDALLDLPEIDGPVGFSGGVTAIAVRLAAIDPRIAAAALFAGSFLPTTTFDDARDLRIPIHVMLQWDDEGNDRQAALDLFEAIASPEKTLHANMGGHTGIPAYEGEAVKRFFERHLHRR</sequence>
<reference evidence="2" key="1">
    <citation type="submission" date="2019-06" db="EMBL/GenBank/DDBJ databases">
        <title>Gordonia isolated from sludge of a wastewater treatment plant.</title>
        <authorList>
            <person name="Tamura T."/>
            <person name="Aoyama K."/>
            <person name="Kang Y."/>
            <person name="Saito S."/>
            <person name="Akiyama N."/>
            <person name="Yazawa K."/>
            <person name="Gonoi T."/>
            <person name="Mikami Y."/>
        </authorList>
    </citation>
    <scope>NUCLEOTIDE SEQUENCE [LARGE SCALE GENOMIC DNA]</scope>
    <source>
        <strain evidence="2">NBRC 107696</strain>
    </source>
</reference>
<dbReference type="EMBL" id="BJOV01000005">
    <property type="protein sequence ID" value="GEE01940.1"/>
    <property type="molecule type" value="Genomic_DNA"/>
</dbReference>
<dbReference type="AlphaFoldDB" id="A0A7I9VA43"/>
<comment type="caution">
    <text evidence="1">The sequence shown here is derived from an EMBL/GenBank/DDBJ whole genome shotgun (WGS) entry which is preliminary data.</text>
</comment>
<dbReference type="Gene3D" id="3.40.50.1820">
    <property type="entry name" value="alpha/beta hydrolase"/>
    <property type="match status" value="1"/>
</dbReference>
<gene>
    <name evidence="1" type="ORF">nbrc107696_23860</name>
</gene>
<evidence type="ECO:0008006" key="3">
    <source>
        <dbReference type="Google" id="ProtNLM"/>
    </source>
</evidence>
<protein>
    <recommendedName>
        <fullName evidence="3">Alpha/beta hydrolase</fullName>
    </recommendedName>
</protein>
<name>A0A7I9VA43_9ACTN</name>
<organism evidence="1 2">
    <name type="scientific">Gordonia spumicola</name>
    <dbReference type="NCBI Taxonomy" id="589161"/>
    <lineage>
        <taxon>Bacteria</taxon>
        <taxon>Bacillati</taxon>
        <taxon>Actinomycetota</taxon>
        <taxon>Actinomycetes</taxon>
        <taxon>Mycobacteriales</taxon>
        <taxon>Gordoniaceae</taxon>
        <taxon>Gordonia</taxon>
    </lineage>
</organism>
<dbReference type="Proteomes" id="UP000444960">
    <property type="component" value="Unassembled WGS sequence"/>
</dbReference>
<dbReference type="RefSeq" id="WP_161895727.1">
    <property type="nucleotide sequence ID" value="NZ_BJOV01000005.1"/>
</dbReference>
<keyword evidence="2" id="KW-1185">Reference proteome</keyword>
<evidence type="ECO:0000313" key="1">
    <source>
        <dbReference type="EMBL" id="GEE01940.1"/>
    </source>
</evidence>
<proteinExistence type="predicted"/>
<dbReference type="OrthoDB" id="4158640at2"/>
<dbReference type="SUPFAM" id="SSF53474">
    <property type="entry name" value="alpha/beta-Hydrolases"/>
    <property type="match status" value="1"/>
</dbReference>
<evidence type="ECO:0000313" key="2">
    <source>
        <dbReference type="Proteomes" id="UP000444960"/>
    </source>
</evidence>
<dbReference type="InterPro" id="IPR029058">
    <property type="entry name" value="AB_hydrolase_fold"/>
</dbReference>